<dbReference type="EMBL" id="KF929203">
    <property type="protein sequence ID" value="AHW45901.1"/>
    <property type="molecule type" value="mRNA"/>
</dbReference>
<sequence length="235" mass="26037">MKLYKLDGSPPARSAMMAVEALGLAVDAVDCDLLKGENTSPEYMKVHLVFLFIGSRQQTWRAAGKNPVHTIPLLEDGDLTIHDSHVIVTYLVDKYAKDDSLYPKDIKKRAQVDQKLYFDATILFPRLRAVTYPMIAEGLTKPTEKMLSQIEEAYSMLDAFLSGSKWLAGDSMTVADICAVGSVTGLNHIVPLDTAKYPHVATWLNTMKQQPFVKSKNEPGDTFLGQWIAAKLTSS</sequence>
<dbReference type="PANTHER" id="PTHR43969">
    <property type="entry name" value="GLUTATHIONE S TRANSFERASE D10, ISOFORM A-RELATED"/>
    <property type="match status" value="1"/>
</dbReference>
<evidence type="ECO:0000259" key="1">
    <source>
        <dbReference type="PROSITE" id="PS50404"/>
    </source>
</evidence>
<dbReference type="CDD" id="cd03177">
    <property type="entry name" value="GST_C_Delta_Epsilon"/>
    <property type="match status" value="1"/>
</dbReference>
<feature type="domain" description="GST C-terminal" evidence="2">
    <location>
        <begin position="105"/>
        <end position="232"/>
    </location>
</feature>
<keyword evidence="3" id="KW-0808">Transferase</keyword>
<dbReference type="InterPro" id="IPR004046">
    <property type="entry name" value="GST_C"/>
</dbReference>
<dbReference type="AlphaFoldDB" id="X5CHJ9"/>
<accession>X5CHJ9</accession>
<name>X5CHJ9_PLUXY</name>
<dbReference type="InterPro" id="IPR004045">
    <property type="entry name" value="Glutathione_S-Trfase_N"/>
</dbReference>
<dbReference type="Gene3D" id="1.20.1050.10">
    <property type="match status" value="1"/>
</dbReference>
<proteinExistence type="evidence at transcript level"/>
<evidence type="ECO:0000313" key="3">
    <source>
        <dbReference type="EMBL" id="AHW45901.1"/>
    </source>
</evidence>
<dbReference type="InterPro" id="IPR036282">
    <property type="entry name" value="Glutathione-S-Trfase_C_sf"/>
</dbReference>
<dbReference type="FunFam" id="1.20.1050.10:FF:000007">
    <property type="entry name" value="Glutathione S-transferase 1-1"/>
    <property type="match status" value="1"/>
</dbReference>
<protein>
    <submittedName>
        <fullName evidence="3">Glutathione S-transferase</fullName>
    </submittedName>
</protein>
<reference evidence="3" key="1">
    <citation type="submission" date="2013-12" db="EMBL/GenBank/DDBJ databases">
        <title>Identification and characterization of multiple glutathione S-transferase genes form the diamondback moth, Plutella xylostella.</title>
        <authorList>
            <person name="Zhang Y."/>
        </authorList>
    </citation>
    <scope>NUCLEOTIDE SEQUENCE</scope>
</reference>
<dbReference type="Pfam" id="PF13417">
    <property type="entry name" value="GST_N_3"/>
    <property type="match status" value="1"/>
</dbReference>
<dbReference type="SUPFAM" id="SSF47616">
    <property type="entry name" value="GST C-terminal domain-like"/>
    <property type="match status" value="1"/>
</dbReference>
<dbReference type="PROSITE" id="PS50404">
    <property type="entry name" value="GST_NTER"/>
    <property type="match status" value="1"/>
</dbReference>
<dbReference type="Gene3D" id="3.40.30.10">
    <property type="entry name" value="Glutaredoxin"/>
    <property type="match status" value="1"/>
</dbReference>
<dbReference type="SFLD" id="SFLDS00019">
    <property type="entry name" value="Glutathione_Transferase_(cytos"/>
    <property type="match status" value="1"/>
</dbReference>
<dbReference type="SUPFAM" id="SSF52833">
    <property type="entry name" value="Thioredoxin-like"/>
    <property type="match status" value="1"/>
</dbReference>
<dbReference type="Pfam" id="PF00043">
    <property type="entry name" value="GST_C"/>
    <property type="match status" value="1"/>
</dbReference>
<dbReference type="GO" id="GO:0004364">
    <property type="term" value="F:glutathione transferase activity"/>
    <property type="evidence" value="ECO:0007669"/>
    <property type="project" value="TreeGrafter"/>
</dbReference>
<dbReference type="SFLD" id="SFLDG00358">
    <property type="entry name" value="Main_(cytGST)"/>
    <property type="match status" value="1"/>
</dbReference>
<dbReference type="GO" id="GO:0006749">
    <property type="term" value="P:glutathione metabolic process"/>
    <property type="evidence" value="ECO:0007669"/>
    <property type="project" value="TreeGrafter"/>
</dbReference>
<organism evidence="3">
    <name type="scientific">Plutella xylostella</name>
    <name type="common">Diamondback moth</name>
    <name type="synonym">Plutella maculipennis</name>
    <dbReference type="NCBI Taxonomy" id="51655"/>
    <lineage>
        <taxon>Eukaryota</taxon>
        <taxon>Metazoa</taxon>
        <taxon>Ecdysozoa</taxon>
        <taxon>Arthropoda</taxon>
        <taxon>Hexapoda</taxon>
        <taxon>Insecta</taxon>
        <taxon>Pterygota</taxon>
        <taxon>Neoptera</taxon>
        <taxon>Endopterygota</taxon>
        <taxon>Lepidoptera</taxon>
        <taxon>Glossata</taxon>
        <taxon>Ditrysia</taxon>
        <taxon>Yponomeutoidea</taxon>
        <taxon>Plutellidae</taxon>
        <taxon>Plutella</taxon>
    </lineage>
</organism>
<evidence type="ECO:0000259" key="2">
    <source>
        <dbReference type="PROSITE" id="PS50405"/>
    </source>
</evidence>
<dbReference type="PANTHER" id="PTHR43969:SF8">
    <property type="entry name" value="GLUTATHIONE S TRANSFERASE E13, ISOFORM A-RELATED"/>
    <property type="match status" value="1"/>
</dbReference>
<dbReference type="PROSITE" id="PS50405">
    <property type="entry name" value="GST_CTER"/>
    <property type="match status" value="1"/>
</dbReference>
<dbReference type="InterPro" id="IPR010987">
    <property type="entry name" value="Glutathione-S-Trfase_C-like"/>
</dbReference>
<dbReference type="InterPro" id="IPR036249">
    <property type="entry name" value="Thioredoxin-like_sf"/>
</dbReference>
<feature type="domain" description="GST N-terminal" evidence="1">
    <location>
        <begin position="1"/>
        <end position="99"/>
    </location>
</feature>
<dbReference type="InterPro" id="IPR040079">
    <property type="entry name" value="Glutathione_S-Trfase"/>
</dbReference>